<evidence type="ECO:0000256" key="1">
    <source>
        <dbReference type="ARBA" id="ARBA00001947"/>
    </source>
</evidence>
<dbReference type="PROSITE" id="PS00162">
    <property type="entry name" value="ALPHA_CA_1"/>
    <property type="match status" value="1"/>
</dbReference>
<dbReference type="CDD" id="cd03124">
    <property type="entry name" value="alpha_CA_prokaryotic_like"/>
    <property type="match status" value="1"/>
</dbReference>
<feature type="domain" description="Alpha-carbonic anhydrase" evidence="10">
    <location>
        <begin position="1"/>
        <end position="225"/>
    </location>
</feature>
<dbReference type="AlphaFoldDB" id="A0A485K4A9"/>
<dbReference type="Proteomes" id="UP000332933">
    <property type="component" value="Unassembled WGS sequence"/>
</dbReference>
<evidence type="ECO:0000256" key="7">
    <source>
        <dbReference type="ARBA" id="ARBA00023239"/>
    </source>
</evidence>
<evidence type="ECO:0000256" key="9">
    <source>
        <dbReference type="RuleBase" id="RU367011"/>
    </source>
</evidence>
<dbReference type="PANTHER" id="PTHR18952:SF265">
    <property type="entry name" value="CARBONIC ANHYDRASE"/>
    <property type="match status" value="1"/>
</dbReference>
<reference evidence="11" key="2">
    <citation type="submission" date="2019-06" db="EMBL/GenBank/DDBJ databases">
        <title>Genomics analysis of Aphanomyces spp. identifies a new class of oomycete effector associated with host adaptation.</title>
        <authorList>
            <person name="Gaulin E."/>
        </authorList>
    </citation>
    <scope>NUCLEOTIDE SEQUENCE</scope>
    <source>
        <strain evidence="11">CBS 578.67</strain>
    </source>
</reference>
<comment type="similarity">
    <text evidence="3 9">Belongs to the alpha-carbonic anhydrase family.</text>
</comment>
<accession>A0A485K4A9</accession>
<dbReference type="EMBL" id="VJMH01000067">
    <property type="protein sequence ID" value="KAF0719494.1"/>
    <property type="molecule type" value="Genomic_DNA"/>
</dbReference>
<dbReference type="InterPro" id="IPR041891">
    <property type="entry name" value="Alpha_CA_prokaryot-like"/>
</dbReference>
<evidence type="ECO:0000313" key="12">
    <source>
        <dbReference type="EMBL" id="VFT78216.1"/>
    </source>
</evidence>
<dbReference type="PROSITE" id="PS51144">
    <property type="entry name" value="ALPHA_CA_2"/>
    <property type="match status" value="1"/>
</dbReference>
<dbReference type="PANTHER" id="PTHR18952">
    <property type="entry name" value="CARBONIC ANHYDRASE"/>
    <property type="match status" value="1"/>
</dbReference>
<proteinExistence type="inferred from homology"/>
<keyword evidence="13" id="KW-1185">Reference proteome</keyword>
<evidence type="ECO:0000313" key="13">
    <source>
        <dbReference type="Proteomes" id="UP000332933"/>
    </source>
</evidence>
<feature type="chain" id="PRO_5033893802" description="Carbonic anhydrase" evidence="9">
    <location>
        <begin position="22"/>
        <end position="234"/>
    </location>
</feature>
<evidence type="ECO:0000256" key="6">
    <source>
        <dbReference type="ARBA" id="ARBA00022833"/>
    </source>
</evidence>
<evidence type="ECO:0000256" key="5">
    <source>
        <dbReference type="ARBA" id="ARBA00022723"/>
    </source>
</evidence>
<organism evidence="12 13">
    <name type="scientific">Aphanomyces stellatus</name>
    <dbReference type="NCBI Taxonomy" id="120398"/>
    <lineage>
        <taxon>Eukaryota</taxon>
        <taxon>Sar</taxon>
        <taxon>Stramenopiles</taxon>
        <taxon>Oomycota</taxon>
        <taxon>Saprolegniomycetes</taxon>
        <taxon>Saprolegniales</taxon>
        <taxon>Verrucalvaceae</taxon>
        <taxon>Aphanomyces</taxon>
    </lineage>
</organism>
<dbReference type="InterPro" id="IPR023561">
    <property type="entry name" value="Carbonic_anhydrase_a-class"/>
</dbReference>
<dbReference type="SMART" id="SM01057">
    <property type="entry name" value="Carb_anhydrase"/>
    <property type="match status" value="1"/>
</dbReference>
<dbReference type="InterPro" id="IPR018338">
    <property type="entry name" value="Carbonic_anhydrase_a-class_CS"/>
</dbReference>
<gene>
    <name evidence="12" type="primary">Aste57867_994</name>
    <name evidence="11" type="ORF">As57867_000993</name>
    <name evidence="12" type="ORF">ASTE57867_994</name>
</gene>
<dbReference type="OrthoDB" id="429145at2759"/>
<dbReference type="GO" id="GO:0008270">
    <property type="term" value="F:zinc ion binding"/>
    <property type="evidence" value="ECO:0007669"/>
    <property type="project" value="UniProtKB-UniRule"/>
</dbReference>
<sequence>MHLPWLSLVLTAAAASAPSLQSPIDLPRFLPVQPNQANVSLSFGAAPGVVVFDTTTVRTFWTSGAMTLNDHAFAMVQFHHHAPSEHKIGGRSFPFELHFVHVDDGGANAVLAILFDVGDEPSPFLDQLLRPLHPLGQCSLPLHAPGDTFTIPHLDATLLQFDQSNLYRYTGSLTTAPFTEGVEWAVLDSVATISPAQLAAFRAVVYPDNARPTQPRHGRDITLVGARCYTMAWA</sequence>
<evidence type="ECO:0000259" key="10">
    <source>
        <dbReference type="PROSITE" id="PS51144"/>
    </source>
</evidence>
<dbReference type="Gene3D" id="3.10.200.10">
    <property type="entry name" value="Alpha carbonic anhydrase"/>
    <property type="match status" value="1"/>
</dbReference>
<comment type="function">
    <text evidence="2 9">Reversible hydration of carbon dioxide.</text>
</comment>
<name>A0A485K4A9_9STRA</name>
<evidence type="ECO:0000313" key="11">
    <source>
        <dbReference type="EMBL" id="KAF0719494.1"/>
    </source>
</evidence>
<dbReference type="InterPro" id="IPR036398">
    <property type="entry name" value="CA_dom_sf"/>
</dbReference>
<comment type="cofactor">
    <cofactor evidence="1 9">
        <name>Zn(2+)</name>
        <dbReference type="ChEBI" id="CHEBI:29105"/>
    </cofactor>
</comment>
<evidence type="ECO:0000256" key="2">
    <source>
        <dbReference type="ARBA" id="ARBA00002904"/>
    </source>
</evidence>
<keyword evidence="5 9" id="KW-0479">Metal-binding</keyword>
<evidence type="ECO:0000256" key="3">
    <source>
        <dbReference type="ARBA" id="ARBA00010718"/>
    </source>
</evidence>
<keyword evidence="9" id="KW-0732">Signal</keyword>
<protein>
    <recommendedName>
        <fullName evidence="4 9">Carbonic anhydrase</fullName>
        <ecNumber evidence="4 9">4.2.1.1</ecNumber>
    </recommendedName>
</protein>
<keyword evidence="7 9" id="KW-0456">Lyase</keyword>
<dbReference type="EC" id="4.2.1.1" evidence="4 9"/>
<evidence type="ECO:0000256" key="4">
    <source>
        <dbReference type="ARBA" id="ARBA00012925"/>
    </source>
</evidence>
<dbReference type="EMBL" id="CAADRA010000067">
    <property type="protein sequence ID" value="VFT78216.1"/>
    <property type="molecule type" value="Genomic_DNA"/>
</dbReference>
<reference evidence="12 13" key="1">
    <citation type="submission" date="2019-03" db="EMBL/GenBank/DDBJ databases">
        <authorList>
            <person name="Gaulin E."/>
            <person name="Dumas B."/>
        </authorList>
    </citation>
    <scope>NUCLEOTIDE SEQUENCE [LARGE SCALE GENOMIC DNA]</scope>
    <source>
        <strain evidence="12">CBS 568.67</strain>
    </source>
</reference>
<evidence type="ECO:0000256" key="8">
    <source>
        <dbReference type="ARBA" id="ARBA00048348"/>
    </source>
</evidence>
<keyword evidence="6 9" id="KW-0862">Zinc</keyword>
<dbReference type="SUPFAM" id="SSF51069">
    <property type="entry name" value="Carbonic anhydrase"/>
    <property type="match status" value="1"/>
</dbReference>
<feature type="signal peptide" evidence="9">
    <location>
        <begin position="1"/>
        <end position="21"/>
    </location>
</feature>
<dbReference type="GO" id="GO:0004089">
    <property type="term" value="F:carbonate dehydratase activity"/>
    <property type="evidence" value="ECO:0007669"/>
    <property type="project" value="UniProtKB-UniRule"/>
</dbReference>
<comment type="catalytic activity">
    <reaction evidence="8 9">
        <text>hydrogencarbonate + H(+) = CO2 + H2O</text>
        <dbReference type="Rhea" id="RHEA:10748"/>
        <dbReference type="ChEBI" id="CHEBI:15377"/>
        <dbReference type="ChEBI" id="CHEBI:15378"/>
        <dbReference type="ChEBI" id="CHEBI:16526"/>
        <dbReference type="ChEBI" id="CHEBI:17544"/>
        <dbReference type="EC" id="4.2.1.1"/>
    </reaction>
</comment>
<dbReference type="Pfam" id="PF00194">
    <property type="entry name" value="Carb_anhydrase"/>
    <property type="match status" value="1"/>
</dbReference>
<dbReference type="InterPro" id="IPR001148">
    <property type="entry name" value="CA_dom"/>
</dbReference>